<comment type="subcellular location">
    <subcellularLocation>
        <location evidence="1">Cell outer membrane</location>
    </subcellularLocation>
</comment>
<evidence type="ECO:0000256" key="6">
    <source>
        <dbReference type="SAM" id="SignalP"/>
    </source>
</evidence>
<protein>
    <submittedName>
        <fullName evidence="9">Starch-binding associating with outer membrane</fullName>
    </submittedName>
</protein>
<dbReference type="InterPro" id="IPR033985">
    <property type="entry name" value="SusD-like_N"/>
</dbReference>
<dbReference type="STRING" id="1346286.SAMN05444362_10328"/>
<reference evidence="10" key="1">
    <citation type="submission" date="2016-11" db="EMBL/GenBank/DDBJ databases">
        <authorList>
            <person name="Varghese N."/>
            <person name="Submissions S."/>
        </authorList>
    </citation>
    <scope>NUCLEOTIDE SEQUENCE [LARGE SCALE GENOMIC DNA]</scope>
    <source>
        <strain evidence="10">DSM 27370</strain>
    </source>
</reference>
<comment type="similarity">
    <text evidence="2">Belongs to the SusD family.</text>
</comment>
<keyword evidence="3 6" id="KW-0732">Signal</keyword>
<evidence type="ECO:0000313" key="10">
    <source>
        <dbReference type="Proteomes" id="UP000184480"/>
    </source>
</evidence>
<dbReference type="AlphaFoldDB" id="A0A1M4XZB7"/>
<evidence type="ECO:0000313" key="9">
    <source>
        <dbReference type="EMBL" id="SHE98785.1"/>
    </source>
</evidence>
<keyword evidence="5" id="KW-0998">Cell outer membrane</keyword>
<feature type="domain" description="RagB/SusD" evidence="7">
    <location>
        <begin position="378"/>
        <end position="600"/>
    </location>
</feature>
<evidence type="ECO:0000256" key="3">
    <source>
        <dbReference type="ARBA" id="ARBA00022729"/>
    </source>
</evidence>
<dbReference type="OrthoDB" id="1016139at2"/>
<evidence type="ECO:0000256" key="2">
    <source>
        <dbReference type="ARBA" id="ARBA00006275"/>
    </source>
</evidence>
<accession>A0A1M4XZB7</accession>
<dbReference type="Proteomes" id="UP000184480">
    <property type="component" value="Unassembled WGS sequence"/>
</dbReference>
<evidence type="ECO:0000256" key="4">
    <source>
        <dbReference type="ARBA" id="ARBA00023136"/>
    </source>
</evidence>
<dbReference type="InterPro" id="IPR011990">
    <property type="entry name" value="TPR-like_helical_dom_sf"/>
</dbReference>
<proteinExistence type="inferred from homology"/>
<dbReference type="PROSITE" id="PS51257">
    <property type="entry name" value="PROKAR_LIPOPROTEIN"/>
    <property type="match status" value="1"/>
</dbReference>
<sequence>MKKIFKYCALCAMAGMFVLSTSCNDLLEAEPSGKLTEAEMFGNVKSAMLIVNGLYDKNLNAMRGWEFLRTMVGTDEARYARNRHLTDNYGLDGSFDTYGDGLSGNNSGLGALWNNYWAVVVEAGKVVYYLGEDESPEAKQLVAEARFLRALNMFRLSVQWGDIPILDPALEAEYGTDRQPENVVWKYIIDDLTAAIVDLAPESSDSFRATRYAALAMLGKSLMYAPESTGLRNFAEADKCFVEIINSGKYGLVSNYKDLWNNAPFEYPKIPAVSDFPDRPDLIKTPNFKEGGISESLFTVEFTYRSDDSGYNSYQWCTGSWEFETWFAGEASWLSGYEYMVPNIFMYEDVNTEADFIHNYEFPDPVLGPQLIDRGVGVWEDGDQRRDASIRYEWYYYTDTYSEQPALSYGANNLATYKNKGTAGQFKWIQVNERKAQLADNMRDAMNPHIKKFEDFRCDVNTGLGISMFRTHKPFPVIRYADILLLHAECLSEAGNIGEAINVVQNQVRKRAWGDGTPSAWNPASKEQFRDMIMDERMRELAFEGWRRTDLIRTGKFVNLVKSRNDWVIETPGYINENKKHWPVPLSEITEFGWTQNPGYIQ</sequence>
<dbReference type="Pfam" id="PF14322">
    <property type="entry name" value="SusD-like_3"/>
    <property type="match status" value="1"/>
</dbReference>
<evidence type="ECO:0000259" key="7">
    <source>
        <dbReference type="Pfam" id="PF07980"/>
    </source>
</evidence>
<dbReference type="Pfam" id="PF07980">
    <property type="entry name" value="SusD_RagB"/>
    <property type="match status" value="1"/>
</dbReference>
<keyword evidence="10" id="KW-1185">Reference proteome</keyword>
<dbReference type="SUPFAM" id="SSF48452">
    <property type="entry name" value="TPR-like"/>
    <property type="match status" value="1"/>
</dbReference>
<dbReference type="GO" id="GO:0009279">
    <property type="term" value="C:cell outer membrane"/>
    <property type="evidence" value="ECO:0007669"/>
    <property type="project" value="UniProtKB-SubCell"/>
</dbReference>
<feature type="signal peptide" evidence="6">
    <location>
        <begin position="1"/>
        <end position="23"/>
    </location>
</feature>
<evidence type="ECO:0000256" key="5">
    <source>
        <dbReference type="ARBA" id="ARBA00023237"/>
    </source>
</evidence>
<evidence type="ECO:0000256" key="1">
    <source>
        <dbReference type="ARBA" id="ARBA00004442"/>
    </source>
</evidence>
<dbReference type="RefSeq" id="WP_070808557.1">
    <property type="nucleotide sequence ID" value="NZ_BBXL01000003.1"/>
</dbReference>
<dbReference type="InterPro" id="IPR012944">
    <property type="entry name" value="SusD_RagB_dom"/>
</dbReference>
<evidence type="ECO:0000259" key="8">
    <source>
        <dbReference type="Pfam" id="PF14322"/>
    </source>
</evidence>
<organism evidence="9 10">
    <name type="scientific">Dysgonomonas macrotermitis</name>
    <dbReference type="NCBI Taxonomy" id="1346286"/>
    <lineage>
        <taxon>Bacteria</taxon>
        <taxon>Pseudomonadati</taxon>
        <taxon>Bacteroidota</taxon>
        <taxon>Bacteroidia</taxon>
        <taxon>Bacteroidales</taxon>
        <taxon>Dysgonomonadaceae</taxon>
        <taxon>Dysgonomonas</taxon>
    </lineage>
</organism>
<gene>
    <name evidence="9" type="ORF">SAMN05444362_10328</name>
</gene>
<feature type="chain" id="PRO_5009908354" evidence="6">
    <location>
        <begin position="24"/>
        <end position="602"/>
    </location>
</feature>
<name>A0A1M4XZB7_9BACT</name>
<dbReference type="EMBL" id="FQUC01000003">
    <property type="protein sequence ID" value="SHE98785.1"/>
    <property type="molecule type" value="Genomic_DNA"/>
</dbReference>
<keyword evidence="4" id="KW-0472">Membrane</keyword>
<dbReference type="Gene3D" id="1.25.40.390">
    <property type="match status" value="1"/>
</dbReference>
<feature type="domain" description="SusD-like N-terminal" evidence="8">
    <location>
        <begin position="105"/>
        <end position="220"/>
    </location>
</feature>